<sequence>MKKVMFLLVVVLLLFATPVFGQTKDWQDLGNGISVYGYRKNYGDKDLLIECDSGTGKETGNAFWAQKRVKEKDVFDHWNYIKKEDFSIVSEVQPVKVKRIFAPNIPTNEFDSVTNPTTGEKVVASSGMVSWPGDNFARIVPGTNPAYWLIVAEVKNPNPFPVKAEVRVAVQSMEVKEEIKFQSQETRYVKVNDQPQEKILSQRASNDQNGWSLASWSTKITENMDIQLPKYLGTGKRAWIDWGDLIGQTLDLELYKPDVLDQNSAYSIKVYNRKGDPWSFDGSIRYTEDGWIVAGKAFPENKQEYVLTFMKDWIKRNALELPVIRSYSEEQEIDGITIERCKPSNAALADIASSLNNIVGPIIQGYDSRKRSLAEYEQNFNDLPVFKVDDPKLAGWAGDKLPVVTQRPIFISQYEFVPQESPNVGLLKKTLQPGLFIQADNESRPKLETKILLNNFIKEVTDSKTKYTFYVDVSITGINNNNFDVIFKTNNGGNVRVYLPQLQYLKNYVQTLNSIGEETRYEKINRKNIKITKKWYKDPITTPDFNFVTLDNSIRLDKNSSKQLFKGIKEICFEIDTTPEQSVEAKFSNFFGGQNEAIFFSNGSRYIMEIPYQDSFVGLALFNMKYRSYSLGKQQHDSYYSIGMFGCSAGIQSMSNLHEGLFLFPKDEFYYLVTQNRQNTLTFPGNSKENLYNIATPNNNPSENPSLSLADIWMEYRAYRPYAVDWEYTWEESE</sequence>
<organism evidence="2 3">
    <name type="scientific">Desulforamulus reducens (strain ATCC BAA-1160 / DSM 100696 / MI-1)</name>
    <name type="common">Desulfotomaculum reducens</name>
    <dbReference type="NCBI Taxonomy" id="349161"/>
    <lineage>
        <taxon>Bacteria</taxon>
        <taxon>Bacillati</taxon>
        <taxon>Bacillota</taxon>
        <taxon>Clostridia</taxon>
        <taxon>Eubacteriales</taxon>
        <taxon>Peptococcaceae</taxon>
        <taxon>Desulforamulus</taxon>
    </lineage>
</organism>
<proteinExistence type="predicted"/>
<dbReference type="EMBL" id="CP000612">
    <property type="protein sequence ID" value="ABO49359.1"/>
    <property type="molecule type" value="Genomic_DNA"/>
</dbReference>
<dbReference type="HOGENOM" id="CLU_377554_0_0_9"/>
<accession>A4J2Q6</accession>
<protein>
    <submittedName>
        <fullName evidence="2">Uncharacterized protein</fullName>
    </submittedName>
</protein>
<dbReference type="AlphaFoldDB" id="A4J2Q6"/>
<name>A4J2Q6_DESRM</name>
<dbReference type="KEGG" id="drm:Dred_0821"/>
<dbReference type="STRING" id="349161.Dred_0821"/>
<keyword evidence="1" id="KW-0732">Signal</keyword>
<reference evidence="2 3" key="1">
    <citation type="submission" date="2007-03" db="EMBL/GenBank/DDBJ databases">
        <title>Complete sequence of Desulfotomaculum reducens MI-1.</title>
        <authorList>
            <consortium name="US DOE Joint Genome Institute"/>
            <person name="Copeland A."/>
            <person name="Lucas S."/>
            <person name="Lapidus A."/>
            <person name="Barry K."/>
            <person name="Detter J.C."/>
            <person name="Glavina del Rio T."/>
            <person name="Hammon N."/>
            <person name="Israni S."/>
            <person name="Dalin E."/>
            <person name="Tice H."/>
            <person name="Pitluck S."/>
            <person name="Sims D."/>
            <person name="Brettin T."/>
            <person name="Bruce D."/>
            <person name="Han C."/>
            <person name="Tapia R."/>
            <person name="Schmutz J."/>
            <person name="Larimer F."/>
            <person name="Land M."/>
            <person name="Hauser L."/>
            <person name="Kyrpides N."/>
            <person name="Kim E."/>
            <person name="Tebo B.M."/>
            <person name="Richardson P."/>
        </authorList>
    </citation>
    <scope>NUCLEOTIDE SEQUENCE [LARGE SCALE GENOMIC DNA]</scope>
    <source>
        <strain evidence="2 3">MI-1</strain>
    </source>
</reference>
<dbReference type="OrthoDB" id="1718828at2"/>
<feature type="signal peptide" evidence="1">
    <location>
        <begin position="1"/>
        <end position="21"/>
    </location>
</feature>
<feature type="chain" id="PRO_5002670704" evidence="1">
    <location>
        <begin position="22"/>
        <end position="734"/>
    </location>
</feature>
<dbReference type="RefSeq" id="WP_011877194.1">
    <property type="nucleotide sequence ID" value="NC_009253.1"/>
</dbReference>
<dbReference type="Proteomes" id="UP000001556">
    <property type="component" value="Chromosome"/>
</dbReference>
<evidence type="ECO:0000256" key="1">
    <source>
        <dbReference type="SAM" id="SignalP"/>
    </source>
</evidence>
<gene>
    <name evidence="2" type="ordered locus">Dred_0821</name>
</gene>
<evidence type="ECO:0000313" key="2">
    <source>
        <dbReference type="EMBL" id="ABO49359.1"/>
    </source>
</evidence>
<evidence type="ECO:0000313" key="3">
    <source>
        <dbReference type="Proteomes" id="UP000001556"/>
    </source>
</evidence>
<keyword evidence="3" id="KW-1185">Reference proteome</keyword>